<gene>
    <name evidence="2" type="ORF">B0H16DRAFT_245287</name>
</gene>
<protein>
    <submittedName>
        <fullName evidence="2">Uncharacterized protein</fullName>
    </submittedName>
</protein>
<dbReference type="EMBL" id="JARKIB010000175">
    <property type="protein sequence ID" value="KAJ7728088.1"/>
    <property type="molecule type" value="Genomic_DNA"/>
</dbReference>
<feature type="region of interest" description="Disordered" evidence="1">
    <location>
        <begin position="42"/>
        <end position="65"/>
    </location>
</feature>
<feature type="compositionally biased region" description="Polar residues" evidence="1">
    <location>
        <begin position="53"/>
        <end position="63"/>
    </location>
</feature>
<evidence type="ECO:0000256" key="1">
    <source>
        <dbReference type="SAM" id="MobiDB-lite"/>
    </source>
</evidence>
<evidence type="ECO:0000313" key="3">
    <source>
        <dbReference type="Proteomes" id="UP001215598"/>
    </source>
</evidence>
<sequence>MSTTTSVPTDALPHAQRLRLIRSTRKVQSILGETPILTEAVSSASGAQGLHRANSSPSATSRGSRPVLFVRLPPASLFTGTISSPHSPTSSVALSSPATPTFGAQEETARRRTIAKLSRTLGENIPPELVFPGTHTATVRRPRRASSLTTFNLNARSSLHRTQVGMDGVLDADETSTNCSPAPSLGGSFEHRSEETGLLRAALTQ</sequence>
<feature type="region of interest" description="Disordered" evidence="1">
    <location>
        <begin position="81"/>
        <end position="109"/>
    </location>
</feature>
<comment type="caution">
    <text evidence="2">The sequence shown here is derived from an EMBL/GenBank/DDBJ whole genome shotgun (WGS) entry which is preliminary data.</text>
</comment>
<proteinExistence type="predicted"/>
<feature type="compositionally biased region" description="Polar residues" evidence="1">
    <location>
        <begin position="81"/>
        <end position="99"/>
    </location>
</feature>
<reference evidence="2" key="1">
    <citation type="submission" date="2023-03" db="EMBL/GenBank/DDBJ databases">
        <title>Massive genome expansion in bonnet fungi (Mycena s.s.) driven by repeated elements and novel gene families across ecological guilds.</title>
        <authorList>
            <consortium name="Lawrence Berkeley National Laboratory"/>
            <person name="Harder C.B."/>
            <person name="Miyauchi S."/>
            <person name="Viragh M."/>
            <person name="Kuo A."/>
            <person name="Thoen E."/>
            <person name="Andreopoulos B."/>
            <person name="Lu D."/>
            <person name="Skrede I."/>
            <person name="Drula E."/>
            <person name="Henrissat B."/>
            <person name="Morin E."/>
            <person name="Kohler A."/>
            <person name="Barry K."/>
            <person name="LaButti K."/>
            <person name="Morin E."/>
            <person name="Salamov A."/>
            <person name="Lipzen A."/>
            <person name="Mereny Z."/>
            <person name="Hegedus B."/>
            <person name="Baldrian P."/>
            <person name="Stursova M."/>
            <person name="Weitz H."/>
            <person name="Taylor A."/>
            <person name="Grigoriev I.V."/>
            <person name="Nagy L.G."/>
            <person name="Martin F."/>
            <person name="Kauserud H."/>
        </authorList>
    </citation>
    <scope>NUCLEOTIDE SEQUENCE</scope>
    <source>
        <strain evidence="2">CBHHK182m</strain>
    </source>
</reference>
<organism evidence="2 3">
    <name type="scientific">Mycena metata</name>
    <dbReference type="NCBI Taxonomy" id="1033252"/>
    <lineage>
        <taxon>Eukaryota</taxon>
        <taxon>Fungi</taxon>
        <taxon>Dikarya</taxon>
        <taxon>Basidiomycota</taxon>
        <taxon>Agaricomycotina</taxon>
        <taxon>Agaricomycetes</taxon>
        <taxon>Agaricomycetidae</taxon>
        <taxon>Agaricales</taxon>
        <taxon>Marasmiineae</taxon>
        <taxon>Mycenaceae</taxon>
        <taxon>Mycena</taxon>
    </lineage>
</organism>
<evidence type="ECO:0000313" key="2">
    <source>
        <dbReference type="EMBL" id="KAJ7728088.1"/>
    </source>
</evidence>
<feature type="region of interest" description="Disordered" evidence="1">
    <location>
        <begin position="174"/>
        <end position="205"/>
    </location>
</feature>
<keyword evidence="3" id="KW-1185">Reference proteome</keyword>
<accession>A0AAD7MQ86</accession>
<name>A0AAD7MQ86_9AGAR</name>
<dbReference type="Proteomes" id="UP001215598">
    <property type="component" value="Unassembled WGS sequence"/>
</dbReference>
<dbReference type="AlphaFoldDB" id="A0AAD7MQ86"/>